<proteinExistence type="predicted"/>
<keyword evidence="2" id="KW-1185">Reference proteome</keyword>
<dbReference type="EMBL" id="CP012600">
    <property type="protein sequence ID" value="ALC80177.1"/>
    <property type="molecule type" value="Genomic_DNA"/>
</dbReference>
<dbReference type="RefSeq" id="WP_053601893.1">
    <property type="nucleotide sequence ID" value="NZ_CP012600.1"/>
</dbReference>
<dbReference type="InterPro" id="IPR047670">
    <property type="entry name" value="YfjT-like"/>
</dbReference>
<reference evidence="2" key="1">
    <citation type="submission" date="2015-08" db="EMBL/GenBank/DDBJ databases">
        <title>Genome sequencing project for genomic taxonomy and phylogenomics of Bacillus-like bacteria.</title>
        <authorList>
            <person name="Liu B."/>
            <person name="Wang J."/>
            <person name="Zhu Y."/>
            <person name="Liu G."/>
            <person name="Chen Q."/>
            <person name="Chen Z."/>
            <person name="Lan J."/>
            <person name="Che J."/>
            <person name="Ge C."/>
            <person name="Shi H."/>
            <person name="Pan Z."/>
            <person name="Liu X."/>
        </authorList>
    </citation>
    <scope>NUCLEOTIDE SEQUENCE [LARGE SCALE GENOMIC DNA]</scope>
    <source>
        <strain evidence="2">FJAT-4402</strain>
    </source>
</reference>
<name>A0A0M5J9B5_9BACI</name>
<dbReference type="STRING" id="1441095.AM592_00100"/>
<organism evidence="1 2">
    <name type="scientific">Bacillus gobiensis</name>
    <dbReference type="NCBI Taxonomy" id="1441095"/>
    <lineage>
        <taxon>Bacteria</taxon>
        <taxon>Bacillati</taxon>
        <taxon>Bacillota</taxon>
        <taxon>Bacilli</taxon>
        <taxon>Bacillales</taxon>
        <taxon>Bacillaceae</taxon>
        <taxon>Bacillus</taxon>
    </lineage>
</organism>
<dbReference type="PATRIC" id="fig|1441095.3.peg.20"/>
<protein>
    <submittedName>
        <fullName evidence="1">Uncharacterized protein</fullName>
    </submittedName>
</protein>
<dbReference type="Proteomes" id="UP000067625">
    <property type="component" value="Chromosome"/>
</dbReference>
<dbReference type="AlphaFoldDB" id="A0A0M5J9B5"/>
<reference evidence="1 2" key="2">
    <citation type="journal article" date="2016" name="Int. J. Syst. Evol. Microbiol.">
        <title>Bacillus gobiensis sp. nov., isolated from a soil sample.</title>
        <authorList>
            <person name="Liu B."/>
            <person name="Liu G.H."/>
            <person name="Cetin S."/>
            <person name="Schumann P."/>
            <person name="Pan Z.Z."/>
            <person name="Chen Q.Q."/>
        </authorList>
    </citation>
    <scope>NUCLEOTIDE SEQUENCE [LARGE SCALE GENOMIC DNA]</scope>
    <source>
        <strain evidence="1 2">FJAT-4402</strain>
    </source>
</reference>
<gene>
    <name evidence="1" type="ORF">AM592_00100</name>
</gene>
<evidence type="ECO:0000313" key="1">
    <source>
        <dbReference type="EMBL" id="ALC80177.1"/>
    </source>
</evidence>
<evidence type="ECO:0000313" key="2">
    <source>
        <dbReference type="Proteomes" id="UP000067625"/>
    </source>
</evidence>
<sequence length="61" mass="7416">MGNSVTDQDRQIDYLKNRLEMFMTVIDSIDPESTDVEDIDRLLKMVDEIEEKYKRFKKDWE</sequence>
<dbReference type="OrthoDB" id="2990422at2"/>
<dbReference type="NCBIfam" id="NF040878">
    <property type="entry name" value="SE1561_fam"/>
    <property type="match status" value="1"/>
</dbReference>
<accession>A0A0M5J9B5</accession>